<dbReference type="EMBL" id="NRSZ01000071">
    <property type="protein sequence ID" value="PNY29696.1"/>
    <property type="molecule type" value="Genomic_DNA"/>
</dbReference>
<feature type="compositionally biased region" description="Low complexity" evidence="1">
    <location>
        <begin position="174"/>
        <end position="187"/>
    </location>
</feature>
<name>A0A2K3QQ78_9HYPO</name>
<evidence type="ECO:0000313" key="3">
    <source>
        <dbReference type="Proteomes" id="UP000236621"/>
    </source>
</evidence>
<dbReference type="AlphaFoldDB" id="A0A2K3QQ78"/>
<feature type="compositionally biased region" description="Polar residues" evidence="1">
    <location>
        <begin position="20"/>
        <end position="31"/>
    </location>
</feature>
<dbReference type="PANTHER" id="PTHR28094:SF2">
    <property type="entry name" value="BACTERIOPHAGE T5 ORF172 DNA-BINDING DOMAIN-CONTAINING PROTEIN"/>
    <property type="match status" value="1"/>
</dbReference>
<sequence length="291" mass="31374">MPFVANTPESLLGRSDSRDPSSTCRGITSSGRPCRRPIARAAAAPASLLPPGRRRAKPDPADESLYCWQHKEQASLSTQSSPGPRARARPIPEERSSLDTLADRLGLLNLQEGAKEERHAPARVENGAVGRTQRPAKMSRPKPKQKLQCCCCFSVPIDEVHESGPPRPQPRPRPVQQAASASVPSVAKPRRQQQHRRMPGLDASPGRNSHPSKESDASQTARFRDLIPDTVDTATASALLAELSRPYADAEEAGYIYMFWLTPASKQVAPPVDAARCLLAPPSPARGAAAA</sequence>
<gene>
    <name evidence="2" type="ORF">TCAP_00382</name>
</gene>
<comment type="caution">
    <text evidence="2">The sequence shown here is derived from an EMBL/GenBank/DDBJ whole genome shotgun (WGS) entry which is preliminary data.</text>
</comment>
<evidence type="ECO:0000256" key="1">
    <source>
        <dbReference type="SAM" id="MobiDB-lite"/>
    </source>
</evidence>
<dbReference type="OrthoDB" id="2417614at2759"/>
<feature type="compositionally biased region" description="Basic and acidic residues" evidence="1">
    <location>
        <begin position="113"/>
        <end position="122"/>
    </location>
</feature>
<feature type="region of interest" description="Disordered" evidence="1">
    <location>
        <begin position="1"/>
        <end position="100"/>
    </location>
</feature>
<feature type="non-terminal residue" evidence="2">
    <location>
        <position position="291"/>
    </location>
</feature>
<feature type="region of interest" description="Disordered" evidence="1">
    <location>
        <begin position="161"/>
        <end position="226"/>
    </location>
</feature>
<feature type="compositionally biased region" description="Basic residues" evidence="1">
    <location>
        <begin position="188"/>
        <end position="198"/>
    </location>
</feature>
<evidence type="ECO:0000313" key="2">
    <source>
        <dbReference type="EMBL" id="PNY29696.1"/>
    </source>
</evidence>
<dbReference type="Proteomes" id="UP000236621">
    <property type="component" value="Unassembled WGS sequence"/>
</dbReference>
<proteinExistence type="predicted"/>
<feature type="compositionally biased region" description="Low complexity" evidence="1">
    <location>
        <begin position="39"/>
        <end position="51"/>
    </location>
</feature>
<organism evidence="2 3">
    <name type="scientific">Tolypocladium capitatum</name>
    <dbReference type="NCBI Taxonomy" id="45235"/>
    <lineage>
        <taxon>Eukaryota</taxon>
        <taxon>Fungi</taxon>
        <taxon>Dikarya</taxon>
        <taxon>Ascomycota</taxon>
        <taxon>Pezizomycotina</taxon>
        <taxon>Sordariomycetes</taxon>
        <taxon>Hypocreomycetidae</taxon>
        <taxon>Hypocreales</taxon>
        <taxon>Ophiocordycipitaceae</taxon>
        <taxon>Tolypocladium</taxon>
    </lineage>
</organism>
<keyword evidence="3" id="KW-1185">Reference proteome</keyword>
<feature type="region of interest" description="Disordered" evidence="1">
    <location>
        <begin position="112"/>
        <end position="143"/>
    </location>
</feature>
<accession>A0A2K3QQ78</accession>
<feature type="compositionally biased region" description="Basic and acidic residues" evidence="1">
    <location>
        <begin position="211"/>
        <end position="226"/>
    </location>
</feature>
<reference evidence="2 3" key="1">
    <citation type="submission" date="2017-08" db="EMBL/GenBank/DDBJ databases">
        <title>Harnessing the power of phylogenomics to disentangle the directionality and signatures of interkingdom host jumping in the parasitic fungal genus Tolypocladium.</title>
        <authorList>
            <person name="Quandt C.A."/>
            <person name="Patterson W."/>
            <person name="Spatafora J.W."/>
        </authorList>
    </citation>
    <scope>NUCLEOTIDE SEQUENCE [LARGE SCALE GENOMIC DNA]</scope>
    <source>
        <strain evidence="2 3">CBS 113982</strain>
    </source>
</reference>
<dbReference type="STRING" id="45235.A0A2K3QQ78"/>
<dbReference type="InterPro" id="IPR053006">
    <property type="entry name" value="Meiosis_regulatory"/>
</dbReference>
<protein>
    <submittedName>
        <fullName evidence="2">Uncharacterized protein</fullName>
    </submittedName>
</protein>
<dbReference type="PANTHER" id="PTHR28094">
    <property type="entry name" value="MEIOTICALLY UP-REGULATED GENE 113 PROTEIN"/>
    <property type="match status" value="1"/>
</dbReference>